<reference evidence="2" key="1">
    <citation type="submission" date="2020-02" db="EMBL/GenBank/DDBJ databases">
        <authorList>
            <person name="Meier V. D."/>
        </authorList>
    </citation>
    <scope>NUCLEOTIDE SEQUENCE</scope>
    <source>
        <strain evidence="2">AVDCRST_MAG54</strain>
    </source>
</reference>
<dbReference type="AlphaFoldDB" id="A0A6J4HUZ0"/>
<protein>
    <recommendedName>
        <fullName evidence="1">SnoaL-like domain-containing protein</fullName>
    </recommendedName>
</protein>
<sequence>MTPPVIDRYFAAVNAGDWAELGDVFAPDAELHAVGVPPRRGREEILAHFPQVLAPLPVHHDEPTRVVVAGTVVLVEIRFTGRNRAGGDVVFDAVDVFDLTDDGTAIRRLSSWYDTAAVGRQVRAS</sequence>
<proteinExistence type="predicted"/>
<dbReference type="Gene3D" id="3.10.450.50">
    <property type="match status" value="1"/>
</dbReference>
<dbReference type="EMBL" id="CADCTH010000154">
    <property type="protein sequence ID" value="CAA9233660.1"/>
    <property type="molecule type" value="Genomic_DNA"/>
</dbReference>
<dbReference type="InterPro" id="IPR032710">
    <property type="entry name" value="NTF2-like_dom_sf"/>
</dbReference>
<gene>
    <name evidence="2" type="ORF">AVDCRST_MAG54-1145</name>
</gene>
<evidence type="ECO:0000259" key="1">
    <source>
        <dbReference type="Pfam" id="PF12680"/>
    </source>
</evidence>
<feature type="domain" description="SnoaL-like" evidence="1">
    <location>
        <begin position="7"/>
        <end position="103"/>
    </location>
</feature>
<accession>A0A6J4HUZ0</accession>
<dbReference type="InterPro" id="IPR037401">
    <property type="entry name" value="SnoaL-like"/>
</dbReference>
<organism evidence="2">
    <name type="scientific">uncultured Actinomycetospora sp</name>
    <dbReference type="NCBI Taxonomy" id="1135996"/>
    <lineage>
        <taxon>Bacteria</taxon>
        <taxon>Bacillati</taxon>
        <taxon>Actinomycetota</taxon>
        <taxon>Actinomycetes</taxon>
        <taxon>Pseudonocardiales</taxon>
        <taxon>Pseudonocardiaceae</taxon>
        <taxon>Actinomycetospora</taxon>
        <taxon>environmental samples</taxon>
    </lineage>
</organism>
<name>A0A6J4HUZ0_9PSEU</name>
<dbReference type="Pfam" id="PF12680">
    <property type="entry name" value="SnoaL_2"/>
    <property type="match status" value="1"/>
</dbReference>
<dbReference type="SUPFAM" id="SSF54427">
    <property type="entry name" value="NTF2-like"/>
    <property type="match status" value="1"/>
</dbReference>
<evidence type="ECO:0000313" key="2">
    <source>
        <dbReference type="EMBL" id="CAA9233660.1"/>
    </source>
</evidence>